<sequence>MNIDLATPAMLFPAISLLLLAYTNRFLTLATIIRNFAKDELNNNTAAQIKNLRQRIQLIKRMQIAGVASFFLCVLAMLAIYLTYQEIGSWIFGISLVCLLYSLWMSVREILISVEALDVHLAGVARKSKHEEC</sequence>
<dbReference type="RefSeq" id="WP_265616215.1">
    <property type="nucleotide sequence ID" value="NZ_JAPFRD010000005.1"/>
</dbReference>
<evidence type="ECO:0000313" key="3">
    <source>
        <dbReference type="Proteomes" id="UP001142810"/>
    </source>
</evidence>
<dbReference type="EMBL" id="JAPFRD010000005">
    <property type="protein sequence ID" value="MCW8107506.1"/>
    <property type="molecule type" value="Genomic_DNA"/>
</dbReference>
<keyword evidence="3" id="KW-1185">Reference proteome</keyword>
<feature type="transmembrane region" description="Helical" evidence="1">
    <location>
        <begin position="62"/>
        <end position="81"/>
    </location>
</feature>
<comment type="caution">
    <text evidence="2">The sequence shown here is derived from an EMBL/GenBank/DDBJ whole genome shotgun (WGS) entry which is preliminary data.</text>
</comment>
<evidence type="ECO:0000256" key="1">
    <source>
        <dbReference type="SAM" id="Phobius"/>
    </source>
</evidence>
<dbReference type="Pfam" id="PF11026">
    <property type="entry name" value="DUF2721"/>
    <property type="match status" value="1"/>
</dbReference>
<keyword evidence="1" id="KW-0472">Membrane</keyword>
<keyword evidence="1" id="KW-1133">Transmembrane helix</keyword>
<reference evidence="2" key="1">
    <citation type="submission" date="2022-11" db="EMBL/GenBank/DDBJ databases">
        <title>Alteromonas sp. nov., isolated from sea water of the Qingdao.</title>
        <authorList>
            <person name="Wang Q."/>
        </authorList>
    </citation>
    <scope>NUCLEOTIDE SEQUENCE</scope>
    <source>
        <strain evidence="2">ASW11-7</strain>
    </source>
</reference>
<dbReference type="Proteomes" id="UP001142810">
    <property type="component" value="Unassembled WGS sequence"/>
</dbReference>
<accession>A0ABT3P603</accession>
<organism evidence="2 3">
    <name type="scientific">Alteromonas aquimaris</name>
    <dbReference type="NCBI Taxonomy" id="2998417"/>
    <lineage>
        <taxon>Bacteria</taxon>
        <taxon>Pseudomonadati</taxon>
        <taxon>Pseudomonadota</taxon>
        <taxon>Gammaproteobacteria</taxon>
        <taxon>Alteromonadales</taxon>
        <taxon>Alteromonadaceae</taxon>
        <taxon>Alteromonas/Salinimonas group</taxon>
        <taxon>Alteromonas</taxon>
    </lineage>
</organism>
<protein>
    <submittedName>
        <fullName evidence="2">DUF2721 domain-containing protein</fullName>
    </submittedName>
</protein>
<proteinExistence type="predicted"/>
<evidence type="ECO:0000313" key="2">
    <source>
        <dbReference type="EMBL" id="MCW8107506.1"/>
    </source>
</evidence>
<dbReference type="InterPro" id="IPR021279">
    <property type="entry name" value="DUF2721"/>
</dbReference>
<feature type="transmembrane region" description="Helical" evidence="1">
    <location>
        <begin position="87"/>
        <end position="104"/>
    </location>
</feature>
<feature type="transmembrane region" description="Helical" evidence="1">
    <location>
        <begin position="6"/>
        <end position="24"/>
    </location>
</feature>
<gene>
    <name evidence="2" type="ORF">OPS25_03180</name>
</gene>
<name>A0ABT3P603_9ALTE</name>
<keyword evidence="1" id="KW-0812">Transmembrane</keyword>